<dbReference type="AlphaFoldDB" id="A0A3E1BY59"/>
<proteinExistence type="predicted"/>
<dbReference type="EMBL" id="NAOO01000004">
    <property type="protein sequence ID" value="RFC00041.1"/>
    <property type="molecule type" value="Genomic_DNA"/>
</dbReference>
<protein>
    <submittedName>
        <fullName evidence="1">Uncharacterized protein</fullName>
    </submittedName>
</protein>
<name>A0A3E1BY59_RHILT</name>
<reference evidence="1 2" key="1">
    <citation type="submission" date="2017-03" db="EMBL/GenBank/DDBJ databases">
        <title>Genome analysis of Rhizobial strains effectives or ineffectives for nitrogen fixation isolated from bean seeds.</title>
        <authorList>
            <person name="Peralta H."/>
            <person name="Aguilar-Vera A."/>
            <person name="Mora Y."/>
            <person name="Vargas-Lagunas C."/>
            <person name="Girard L."/>
            <person name="Mora J."/>
        </authorList>
    </citation>
    <scope>NUCLEOTIDE SEQUENCE [LARGE SCALE GENOMIC DNA]</scope>
    <source>
        <strain evidence="1 2">CCGM5</strain>
    </source>
</reference>
<evidence type="ECO:0000313" key="1">
    <source>
        <dbReference type="EMBL" id="RFC00041.1"/>
    </source>
</evidence>
<gene>
    <name evidence="1" type="ORF">B5K10_05965</name>
</gene>
<dbReference type="Proteomes" id="UP000256748">
    <property type="component" value="Unassembled WGS sequence"/>
</dbReference>
<sequence length="541" mass="58164">MMNAISLALTNPRGGAVLTPPPWVPDTDRYMPAATRTRWPTGATATPWTFPAGLNYQCSKLFFGSPDYPTNDFLIPFVGFALTEGGNAPQETQSPNADTVIDEAFFVMPNGTEYPILFGGLVPATVTAATGIVYGQVILPVALPAWSIFGVRTVYHGAEGAQRCGSYRIQRHRGEKHWGAADLASVQALAAANGASTAALDPDSLYNTIGNATNSQIQAYGPALVLAKGWDGRPVPLVVGDSLIERQEIAASADERGNMGMIRRWLDQRDQVWGSTVPLVMGVPGEHNEFELGTNATKRWVMIDAIKTTFNGGKDIWTFCLDQGGRNDNNTTLSLWQSRKFGLDDRIIARYPGAHMVGMTILPTMAGSSDSGRTVAGYSATSALWNPLTGTLASMNASLIASSRFAKTIDVVPAFMSDSDPTKGSAAELTPLGNVIGHPGNQDGVTTWDTMRLPNTTKLGARVMFEYQPGLWTSRTLVDRTDLGDGTANYRVAEVLATNVQDNAALLGHAYTAADFVHPALYGVLRFVSRLPQSHKAKFYP</sequence>
<accession>A0A3E1BY59</accession>
<comment type="caution">
    <text evidence="1">The sequence shown here is derived from an EMBL/GenBank/DDBJ whole genome shotgun (WGS) entry which is preliminary data.</text>
</comment>
<evidence type="ECO:0000313" key="2">
    <source>
        <dbReference type="Proteomes" id="UP000256748"/>
    </source>
</evidence>
<organism evidence="1 2">
    <name type="scientific">Rhizobium leguminosarum bv. trifolii</name>
    <dbReference type="NCBI Taxonomy" id="386"/>
    <lineage>
        <taxon>Bacteria</taxon>
        <taxon>Pseudomonadati</taxon>
        <taxon>Pseudomonadota</taxon>
        <taxon>Alphaproteobacteria</taxon>
        <taxon>Hyphomicrobiales</taxon>
        <taxon>Rhizobiaceae</taxon>
        <taxon>Rhizobium/Agrobacterium group</taxon>
        <taxon>Rhizobium</taxon>
    </lineage>
</organism>
<dbReference type="RefSeq" id="WP_116272694.1">
    <property type="nucleotide sequence ID" value="NZ_KZ859521.1"/>
</dbReference>